<dbReference type="PRINTS" id="PR00081">
    <property type="entry name" value="GDHRDH"/>
</dbReference>
<dbReference type="RefSeq" id="WP_243121508.1">
    <property type="nucleotide sequence ID" value="NZ_JAQLWO010000023.1"/>
</dbReference>
<dbReference type="InterPro" id="IPR036291">
    <property type="entry name" value="NAD(P)-bd_dom_sf"/>
</dbReference>
<dbReference type="Proteomes" id="UP001211006">
    <property type="component" value="Unassembled WGS sequence"/>
</dbReference>
<dbReference type="Gene3D" id="3.40.50.720">
    <property type="entry name" value="NAD(P)-binding Rossmann-like Domain"/>
    <property type="match status" value="1"/>
</dbReference>
<dbReference type="PANTHER" id="PTHR43943">
    <property type="entry name" value="DEHYDROGENASE/REDUCTASE (SDR FAMILY) MEMBER 4"/>
    <property type="match status" value="1"/>
</dbReference>
<dbReference type="FunFam" id="3.40.50.720:FF:000084">
    <property type="entry name" value="Short-chain dehydrogenase reductase"/>
    <property type="match status" value="1"/>
</dbReference>
<proteinExistence type="inferred from homology"/>
<dbReference type="Pfam" id="PF13561">
    <property type="entry name" value="adh_short_C2"/>
    <property type="match status" value="1"/>
</dbReference>
<comment type="caution">
    <text evidence="3">The sequence shown here is derived from an EMBL/GenBank/DDBJ whole genome shotgun (WGS) entry which is preliminary data.</text>
</comment>
<dbReference type="InterPro" id="IPR002347">
    <property type="entry name" value="SDR_fam"/>
</dbReference>
<keyword evidence="2" id="KW-0560">Oxidoreductase</keyword>
<comment type="similarity">
    <text evidence="1">Belongs to the short-chain dehydrogenases/reductases (SDR) family.</text>
</comment>
<evidence type="ECO:0000256" key="2">
    <source>
        <dbReference type="ARBA" id="ARBA00023002"/>
    </source>
</evidence>
<evidence type="ECO:0000256" key="1">
    <source>
        <dbReference type="ARBA" id="ARBA00006484"/>
    </source>
</evidence>
<gene>
    <name evidence="3" type="ORF">PND83_17780</name>
</gene>
<sequence>MEKLFSLDGKTAVVTGSSSGIGQAIAEALANFGAHVAVMGRSQQGIEETCTRIRSSGGSCQGYVIDITDEEAQNRFFDDFLAEHKHLDIFVANAGINVRGELPEVTAKEMELLLGTDFIGTIHGLNRAADAMKKQHSGNMVIITSVNALSPLANQALYSAIKSAMESVMRSLAVTMAEYGVRVNSCAPGCIHSALNQHIFSQEQFRREKERGIPLGRIGNPEDIGDVVACMVSDAYRFMTGSTILVDGGELLRPKMKQPAVDCAKI</sequence>
<dbReference type="GO" id="GO:0016491">
    <property type="term" value="F:oxidoreductase activity"/>
    <property type="evidence" value="ECO:0007669"/>
    <property type="project" value="UniProtKB-KW"/>
</dbReference>
<accession>A0AAW6C4K2</accession>
<dbReference type="SUPFAM" id="SSF51735">
    <property type="entry name" value="NAD(P)-binding Rossmann-fold domains"/>
    <property type="match status" value="1"/>
</dbReference>
<organism evidence="3 4">
    <name type="scientific">Flavonifractor plautii</name>
    <name type="common">Fusobacterium plautii</name>
    <dbReference type="NCBI Taxonomy" id="292800"/>
    <lineage>
        <taxon>Bacteria</taxon>
        <taxon>Bacillati</taxon>
        <taxon>Bacillota</taxon>
        <taxon>Clostridia</taxon>
        <taxon>Eubacteriales</taxon>
        <taxon>Oscillospiraceae</taxon>
        <taxon>Flavonifractor</taxon>
    </lineage>
</organism>
<evidence type="ECO:0000313" key="4">
    <source>
        <dbReference type="Proteomes" id="UP001211006"/>
    </source>
</evidence>
<dbReference type="PRINTS" id="PR00080">
    <property type="entry name" value="SDRFAMILY"/>
</dbReference>
<protein>
    <submittedName>
        <fullName evidence="3">SDR family NAD(P)-dependent oxidoreductase</fullName>
    </submittedName>
</protein>
<dbReference type="GO" id="GO:0008206">
    <property type="term" value="P:bile acid metabolic process"/>
    <property type="evidence" value="ECO:0007669"/>
    <property type="project" value="UniProtKB-ARBA"/>
</dbReference>
<dbReference type="AlphaFoldDB" id="A0AAW6C4K2"/>
<dbReference type="EMBL" id="JAQLWO010000023">
    <property type="protein sequence ID" value="MDB7907837.1"/>
    <property type="molecule type" value="Genomic_DNA"/>
</dbReference>
<evidence type="ECO:0000313" key="3">
    <source>
        <dbReference type="EMBL" id="MDB7907837.1"/>
    </source>
</evidence>
<reference evidence="3" key="1">
    <citation type="submission" date="2023-01" db="EMBL/GenBank/DDBJ databases">
        <title>Human gut microbiome strain richness.</title>
        <authorList>
            <person name="Chen-Liaw A."/>
        </authorList>
    </citation>
    <scope>NUCLEOTIDE SEQUENCE</scope>
    <source>
        <strain evidence="3">2225st1_A6_2225SCRN_200828</strain>
    </source>
</reference>
<dbReference type="CDD" id="cd05233">
    <property type="entry name" value="SDR_c"/>
    <property type="match status" value="1"/>
</dbReference>
<dbReference type="PANTHER" id="PTHR43943:SF2">
    <property type="entry name" value="DEHYDROGENASE_REDUCTASE 4"/>
    <property type="match status" value="1"/>
</dbReference>
<name>A0AAW6C4K2_FLAPL</name>